<accession>A0ABR5SEW1</accession>
<reference evidence="1 2" key="1">
    <citation type="submission" date="2015-11" db="EMBL/GenBank/DDBJ databases">
        <authorList>
            <person name="Lin W."/>
        </authorList>
    </citation>
    <scope>NUCLEOTIDE SEQUENCE [LARGE SCALE GENOMIC DNA]</scope>
    <source>
        <strain evidence="1 2">HCH-1</strain>
    </source>
</reference>
<keyword evidence="2" id="KW-1185">Reference proteome</keyword>
<comment type="caution">
    <text evidence="1">The sequence shown here is derived from an EMBL/GenBank/DDBJ whole genome shotgun (WGS) entry which is preliminary data.</text>
</comment>
<dbReference type="Proteomes" id="UP000060487">
    <property type="component" value="Unassembled WGS sequence"/>
</dbReference>
<dbReference type="EMBL" id="LNQR01000128">
    <property type="protein sequence ID" value="KWT75957.1"/>
    <property type="molecule type" value="Genomic_DNA"/>
</dbReference>
<organism evidence="1 2">
    <name type="scientific">Candidatus Magnetominusculus xianensis</name>
    <dbReference type="NCBI Taxonomy" id="1748249"/>
    <lineage>
        <taxon>Bacteria</taxon>
        <taxon>Pseudomonadati</taxon>
        <taxon>Nitrospirota</taxon>
        <taxon>Nitrospiria</taxon>
        <taxon>Nitrospirales</taxon>
        <taxon>Nitrospiraceae</taxon>
        <taxon>Candidatus Magnetominusculus</taxon>
    </lineage>
</organism>
<evidence type="ECO:0000313" key="1">
    <source>
        <dbReference type="EMBL" id="KWT75957.1"/>
    </source>
</evidence>
<evidence type="ECO:0000313" key="2">
    <source>
        <dbReference type="Proteomes" id="UP000060487"/>
    </source>
</evidence>
<sequence>MGDTIKERVIGLRITQEEYSRLRGLAAGRYLSLKYVGWGSFTQVPIR</sequence>
<dbReference type="RefSeq" id="WP_157073055.1">
    <property type="nucleotide sequence ID" value="NZ_LNQR01000128.1"/>
</dbReference>
<protein>
    <submittedName>
        <fullName evidence="1">Uncharacterized protein</fullName>
    </submittedName>
</protein>
<proteinExistence type="predicted"/>
<gene>
    <name evidence="1" type="ORF">ASN18_3198</name>
</gene>
<name>A0ABR5SEW1_9BACT</name>